<gene>
    <name evidence="2" type="ORF">EHSB41UT_03602</name>
</gene>
<proteinExistence type="predicted"/>
<feature type="compositionally biased region" description="Polar residues" evidence="1">
    <location>
        <begin position="1"/>
        <end position="15"/>
    </location>
</feature>
<feature type="region of interest" description="Disordered" evidence="1">
    <location>
        <begin position="1"/>
        <end position="90"/>
    </location>
</feature>
<dbReference type="RefSeq" id="WP_087112266.1">
    <property type="nucleotide sequence ID" value="NZ_CBCSCN010000011.1"/>
</dbReference>
<dbReference type="EMBL" id="FWPT01000009">
    <property type="protein sequence ID" value="SMA49813.1"/>
    <property type="molecule type" value="Genomic_DNA"/>
</dbReference>
<dbReference type="AlphaFoldDB" id="A0A1X7ANU6"/>
<dbReference type="Proteomes" id="UP000196573">
    <property type="component" value="Unassembled WGS sequence"/>
</dbReference>
<reference evidence="2 3" key="1">
    <citation type="submission" date="2017-03" db="EMBL/GenBank/DDBJ databases">
        <authorList>
            <person name="Afonso C.L."/>
            <person name="Miller P.J."/>
            <person name="Scott M.A."/>
            <person name="Spackman E."/>
            <person name="Goraichik I."/>
            <person name="Dimitrov K.M."/>
            <person name="Suarez D.L."/>
            <person name="Swayne D.E."/>
        </authorList>
    </citation>
    <scope>NUCLEOTIDE SEQUENCE [LARGE SCALE GENOMIC DNA]</scope>
    <source>
        <strain evidence="2">SB41UT1</strain>
    </source>
</reference>
<feature type="compositionally biased region" description="Polar residues" evidence="1">
    <location>
        <begin position="51"/>
        <end position="63"/>
    </location>
</feature>
<evidence type="ECO:0000313" key="3">
    <source>
        <dbReference type="Proteomes" id="UP000196573"/>
    </source>
</evidence>
<evidence type="ECO:0000256" key="1">
    <source>
        <dbReference type="SAM" id="MobiDB-lite"/>
    </source>
</evidence>
<sequence length="427" mass="47727">MGHISGDSSRQSINIGQHAPGALKPPVEEQKGRKNGVDISVETGVVRYTKSRSAPQSQETPLNQRKAVPTEKPAASVRQSSSPSEESVNNRREAQLIANQQFMEAATELEFSIQESIQKLGAAGKNDSRLCNELATQIALFEDAITQIDDPAVTSRKVLDMQARFNDQLDRMSTKHKGYFWSSRNTNADFMAQAAQGLGRLAESIIMNPRHDFTEVVLSPEVDRDMRESRTDRKHQRDLEEMNRNLSEGKPLTLPRQTRVDITRQDFVLKNAAGETFDNRELRKSQNEPGVGSDKVAAQIEEQMLSLTEQLPQAQRMSLFSHLNQSEPNHMIETFMDAFTKNLPGWGMPSPTSTERQVVAVQNGDDIEVTYTMQFVPSMAGGELNGIIQYDDQSKVSLIRTATIHKDGQVEYSDIASSMYLNQGERV</sequence>
<dbReference type="OrthoDB" id="9852546at2"/>
<feature type="compositionally biased region" description="Low complexity" evidence="1">
    <location>
        <begin position="73"/>
        <end position="87"/>
    </location>
</feature>
<feature type="compositionally biased region" description="Basic and acidic residues" evidence="1">
    <location>
        <begin position="26"/>
        <end position="36"/>
    </location>
</feature>
<organism evidence="2 3">
    <name type="scientific">Parendozoicomonas haliclonae</name>
    <dbReference type="NCBI Taxonomy" id="1960125"/>
    <lineage>
        <taxon>Bacteria</taxon>
        <taxon>Pseudomonadati</taxon>
        <taxon>Pseudomonadota</taxon>
        <taxon>Gammaproteobacteria</taxon>
        <taxon>Oceanospirillales</taxon>
        <taxon>Endozoicomonadaceae</taxon>
        <taxon>Parendozoicomonas</taxon>
    </lineage>
</organism>
<protein>
    <submittedName>
        <fullName evidence="2">Uncharacterized protein</fullName>
    </submittedName>
</protein>
<keyword evidence="3" id="KW-1185">Reference proteome</keyword>
<accession>A0A1X7ANU6</accession>
<name>A0A1X7ANU6_9GAMM</name>
<evidence type="ECO:0000313" key="2">
    <source>
        <dbReference type="EMBL" id="SMA49813.1"/>
    </source>
</evidence>